<evidence type="ECO:0000313" key="2">
    <source>
        <dbReference type="Proteomes" id="UP001367508"/>
    </source>
</evidence>
<dbReference type="Proteomes" id="UP001367508">
    <property type="component" value="Unassembled WGS sequence"/>
</dbReference>
<accession>A0AAN9QAI9</accession>
<dbReference type="EMBL" id="JAYMYQ010000006">
    <property type="protein sequence ID" value="KAK7323958.1"/>
    <property type="molecule type" value="Genomic_DNA"/>
</dbReference>
<keyword evidence="2" id="KW-1185">Reference proteome</keyword>
<gene>
    <name evidence="1" type="ORF">VNO77_27462</name>
</gene>
<organism evidence="1 2">
    <name type="scientific">Canavalia gladiata</name>
    <name type="common">Sword bean</name>
    <name type="synonym">Dolichos gladiatus</name>
    <dbReference type="NCBI Taxonomy" id="3824"/>
    <lineage>
        <taxon>Eukaryota</taxon>
        <taxon>Viridiplantae</taxon>
        <taxon>Streptophyta</taxon>
        <taxon>Embryophyta</taxon>
        <taxon>Tracheophyta</taxon>
        <taxon>Spermatophyta</taxon>
        <taxon>Magnoliopsida</taxon>
        <taxon>eudicotyledons</taxon>
        <taxon>Gunneridae</taxon>
        <taxon>Pentapetalae</taxon>
        <taxon>rosids</taxon>
        <taxon>fabids</taxon>
        <taxon>Fabales</taxon>
        <taxon>Fabaceae</taxon>
        <taxon>Papilionoideae</taxon>
        <taxon>50 kb inversion clade</taxon>
        <taxon>NPAAA clade</taxon>
        <taxon>indigoferoid/millettioid clade</taxon>
        <taxon>Phaseoleae</taxon>
        <taxon>Canavalia</taxon>
    </lineage>
</organism>
<proteinExistence type="predicted"/>
<dbReference type="AlphaFoldDB" id="A0AAN9QAI9"/>
<evidence type="ECO:0000313" key="1">
    <source>
        <dbReference type="EMBL" id="KAK7323958.1"/>
    </source>
</evidence>
<comment type="caution">
    <text evidence="1">The sequence shown here is derived from an EMBL/GenBank/DDBJ whole genome shotgun (WGS) entry which is preliminary data.</text>
</comment>
<sequence>MESSLENLPDLCFADQSHSLQAEACHYVSSHFSECIMAVKRSSRSVVDLVGAKILSNHVSVIIPVVMNFAY</sequence>
<name>A0AAN9QAI9_CANGL</name>
<protein>
    <submittedName>
        <fullName evidence="1">Uncharacterized protein</fullName>
    </submittedName>
</protein>
<reference evidence="1 2" key="1">
    <citation type="submission" date="2024-01" db="EMBL/GenBank/DDBJ databases">
        <title>The genomes of 5 underutilized Papilionoideae crops provide insights into root nodulation and disease resistanc.</title>
        <authorList>
            <person name="Jiang F."/>
        </authorList>
    </citation>
    <scope>NUCLEOTIDE SEQUENCE [LARGE SCALE GENOMIC DNA]</scope>
    <source>
        <strain evidence="1">LVBAO_FW01</strain>
        <tissue evidence="1">Leaves</tissue>
    </source>
</reference>